<evidence type="ECO:0000256" key="1">
    <source>
        <dbReference type="SAM" id="SignalP"/>
    </source>
</evidence>
<feature type="chain" id="PRO_5019762164" evidence="1">
    <location>
        <begin position="28"/>
        <end position="209"/>
    </location>
</feature>
<protein>
    <submittedName>
        <fullName evidence="2">Uncharacterized protein DUF4360</fullName>
    </submittedName>
</protein>
<organism evidence="2 3">
    <name type="scientific">Actinomadura pelletieri DSM 43383</name>
    <dbReference type="NCBI Taxonomy" id="1120940"/>
    <lineage>
        <taxon>Bacteria</taxon>
        <taxon>Bacillati</taxon>
        <taxon>Actinomycetota</taxon>
        <taxon>Actinomycetes</taxon>
        <taxon>Streptosporangiales</taxon>
        <taxon>Thermomonosporaceae</taxon>
        <taxon>Actinomadura</taxon>
    </lineage>
</organism>
<sequence>MRKGLAVFAAVVVGAAATVVPAVPAMAWPPGTWLEVVRANGSGCSAGTVRAFFAEDTGNQMEVEYSGFTARAGGDSKPHESRSDCQVALMMHMPERYTYGISATYHRGYAHLQEGADATVKTVHAFEGAPDAFTRTVKGPFDSIWTLYHHPPSPRLITWKPCDKDLLYINSELRVDAGTSDPSELSDIAMDTGSGAYDHSYILIWRDCS</sequence>
<proteinExistence type="predicted"/>
<evidence type="ECO:0000313" key="3">
    <source>
        <dbReference type="Proteomes" id="UP000274601"/>
    </source>
</evidence>
<dbReference type="PANTHER" id="PTHR38847:SF1">
    <property type="entry name" value="PSEUDOURIDINE SYNTHASE RSUA_RLUA-LIKE DOMAIN-CONTAINING PROTEIN"/>
    <property type="match status" value="1"/>
</dbReference>
<dbReference type="PANTHER" id="PTHR38847">
    <property type="match status" value="1"/>
</dbReference>
<accession>A0A495QYK2</accession>
<dbReference type="RefSeq" id="WP_121432679.1">
    <property type="nucleotide sequence ID" value="NZ_RBWU01000001.1"/>
</dbReference>
<feature type="signal peptide" evidence="1">
    <location>
        <begin position="1"/>
        <end position="27"/>
    </location>
</feature>
<dbReference type="Proteomes" id="UP000274601">
    <property type="component" value="Unassembled WGS sequence"/>
</dbReference>
<evidence type="ECO:0000313" key="2">
    <source>
        <dbReference type="EMBL" id="RKS79104.1"/>
    </source>
</evidence>
<comment type="caution">
    <text evidence="2">The sequence shown here is derived from an EMBL/GenBank/DDBJ whole genome shotgun (WGS) entry which is preliminary data.</text>
</comment>
<dbReference type="OrthoDB" id="3432025at2"/>
<dbReference type="EMBL" id="RBWU01000001">
    <property type="protein sequence ID" value="RKS79104.1"/>
    <property type="molecule type" value="Genomic_DNA"/>
</dbReference>
<dbReference type="Pfam" id="PF14273">
    <property type="entry name" value="DUF4360"/>
    <property type="match status" value="1"/>
</dbReference>
<keyword evidence="3" id="KW-1185">Reference proteome</keyword>
<keyword evidence="1" id="KW-0732">Signal</keyword>
<dbReference type="InterPro" id="IPR025649">
    <property type="entry name" value="DUF4360"/>
</dbReference>
<gene>
    <name evidence="2" type="ORF">BZB76_0545</name>
</gene>
<dbReference type="AlphaFoldDB" id="A0A495QYK2"/>
<reference evidence="2 3" key="1">
    <citation type="submission" date="2018-10" db="EMBL/GenBank/DDBJ databases">
        <title>Genomic Encyclopedia of Archaeal and Bacterial Type Strains, Phase II (KMG-II): from individual species to whole genera.</title>
        <authorList>
            <person name="Goeker M."/>
        </authorList>
    </citation>
    <scope>NUCLEOTIDE SEQUENCE [LARGE SCALE GENOMIC DNA]</scope>
    <source>
        <strain evidence="2 3">DSM 43383</strain>
    </source>
</reference>
<name>A0A495QYK2_9ACTN</name>